<dbReference type="GO" id="GO:0001228">
    <property type="term" value="F:DNA-binding transcription activator activity, RNA polymerase II-specific"/>
    <property type="evidence" value="ECO:0007669"/>
    <property type="project" value="TreeGrafter"/>
</dbReference>
<dbReference type="Gene3D" id="1.20.5.170">
    <property type="match status" value="1"/>
</dbReference>
<feature type="region of interest" description="Disordered" evidence="3">
    <location>
        <begin position="1"/>
        <end position="66"/>
    </location>
</feature>
<dbReference type="CDD" id="cd14688">
    <property type="entry name" value="bZIP_YAP"/>
    <property type="match status" value="1"/>
</dbReference>
<dbReference type="InterPro" id="IPR018287">
    <property type="entry name" value="Hap4_TF_heteromerisation"/>
</dbReference>
<keyword evidence="2" id="KW-0539">Nucleus</keyword>
<protein>
    <recommendedName>
        <fullName evidence="4">BZIP domain-containing protein</fullName>
    </recommendedName>
</protein>
<sequence>MGGGPTSTSYVVPPRPKPGRKPATDEPASKRKAQNRESQRAFRARKAAKVSELQQQVDTTEQKHRKEVNDKIAELNQKEIEIRELKVLLAQLQEAEKRAIQERDYWKERSAHDQAQNSALLQQLKARGGSISAYAGAPFFTSTLPNSRQDSPTRDSISSFTSYGTPKAIDIGCGNCKANGECACLEEMAKISTPTNSYMSTMPLVQEMPRTIASPMKGLQAHTPPADSAEMFADREIDFTAQFSSKRPRLDTRPSIAFITQTSESDSSCGFCTDESNCLCKDESLRTLQMQRSGDQVALPPRDWTRSLLNSAKSTQNNCSTSGPGSCDDCQVNPRQRAWCQRVAQLRGSGNEFMSSRSSSRNSSIGSALDPLAPRTDNAPARDMSLARYSIGCSDAFKLLDGRVPMDNDKMDWISNLNPVSPHTIRRDTLPTLEPQRKYSALELDTAGVIATLQQSMAPLMPRKSDGPNVDLVRMAQVTQQSSASPE</sequence>
<dbReference type="InterPro" id="IPR050936">
    <property type="entry name" value="AP-1-like"/>
</dbReference>
<feature type="compositionally biased region" description="Low complexity" evidence="3">
    <location>
        <begin position="355"/>
        <end position="364"/>
    </location>
</feature>
<feature type="region of interest" description="Disordered" evidence="3">
    <location>
        <begin position="351"/>
        <end position="379"/>
    </location>
</feature>
<feature type="compositionally biased region" description="Polar residues" evidence="3">
    <location>
        <begin position="1"/>
        <end position="10"/>
    </location>
</feature>
<gene>
    <name evidence="5" type="ORF">K505DRAFT_305145</name>
</gene>
<feature type="domain" description="BZIP" evidence="4">
    <location>
        <begin position="30"/>
        <end position="45"/>
    </location>
</feature>
<evidence type="ECO:0000313" key="6">
    <source>
        <dbReference type="Proteomes" id="UP000799757"/>
    </source>
</evidence>
<dbReference type="InterPro" id="IPR046347">
    <property type="entry name" value="bZIP_sf"/>
</dbReference>
<dbReference type="EMBL" id="MU001913">
    <property type="protein sequence ID" value="KAF2793834.1"/>
    <property type="molecule type" value="Genomic_DNA"/>
</dbReference>
<dbReference type="GO" id="GO:0090575">
    <property type="term" value="C:RNA polymerase II transcription regulator complex"/>
    <property type="evidence" value="ECO:0007669"/>
    <property type="project" value="TreeGrafter"/>
</dbReference>
<reference evidence="5" key="1">
    <citation type="journal article" date="2020" name="Stud. Mycol.">
        <title>101 Dothideomycetes genomes: a test case for predicting lifestyles and emergence of pathogens.</title>
        <authorList>
            <person name="Haridas S."/>
            <person name="Albert R."/>
            <person name="Binder M."/>
            <person name="Bloem J."/>
            <person name="Labutti K."/>
            <person name="Salamov A."/>
            <person name="Andreopoulos B."/>
            <person name="Baker S."/>
            <person name="Barry K."/>
            <person name="Bills G."/>
            <person name="Bluhm B."/>
            <person name="Cannon C."/>
            <person name="Castanera R."/>
            <person name="Culley D."/>
            <person name="Daum C."/>
            <person name="Ezra D."/>
            <person name="Gonzalez J."/>
            <person name="Henrissat B."/>
            <person name="Kuo A."/>
            <person name="Liang C."/>
            <person name="Lipzen A."/>
            <person name="Lutzoni F."/>
            <person name="Magnuson J."/>
            <person name="Mondo S."/>
            <person name="Nolan M."/>
            <person name="Ohm R."/>
            <person name="Pangilinan J."/>
            <person name="Park H.-J."/>
            <person name="Ramirez L."/>
            <person name="Alfaro M."/>
            <person name="Sun H."/>
            <person name="Tritt A."/>
            <person name="Yoshinaga Y."/>
            <person name="Zwiers L.-H."/>
            <person name="Turgeon B."/>
            <person name="Goodwin S."/>
            <person name="Spatafora J."/>
            <person name="Crous P."/>
            <person name="Grigoriev I."/>
        </authorList>
    </citation>
    <scope>NUCLEOTIDE SEQUENCE</scope>
    <source>
        <strain evidence="5">CBS 109.77</strain>
    </source>
</reference>
<dbReference type="Proteomes" id="UP000799757">
    <property type="component" value="Unassembled WGS sequence"/>
</dbReference>
<dbReference type="PANTHER" id="PTHR40621:SF7">
    <property type="entry name" value="BZIP DOMAIN-CONTAINING PROTEIN"/>
    <property type="match status" value="1"/>
</dbReference>
<dbReference type="SUPFAM" id="SSF57959">
    <property type="entry name" value="Leucine zipper domain"/>
    <property type="match status" value="1"/>
</dbReference>
<dbReference type="OrthoDB" id="5374328at2759"/>
<proteinExistence type="predicted"/>
<accession>A0A6A6XCE6</accession>
<dbReference type="GO" id="GO:0000976">
    <property type="term" value="F:transcription cis-regulatory region binding"/>
    <property type="evidence" value="ECO:0007669"/>
    <property type="project" value="InterPro"/>
</dbReference>
<evidence type="ECO:0000256" key="1">
    <source>
        <dbReference type="ARBA" id="ARBA00004123"/>
    </source>
</evidence>
<dbReference type="AlphaFoldDB" id="A0A6A6XCE6"/>
<evidence type="ECO:0000256" key="2">
    <source>
        <dbReference type="ARBA" id="ARBA00023242"/>
    </source>
</evidence>
<evidence type="ECO:0000256" key="3">
    <source>
        <dbReference type="SAM" id="MobiDB-lite"/>
    </source>
</evidence>
<evidence type="ECO:0000259" key="4">
    <source>
        <dbReference type="PROSITE" id="PS00036"/>
    </source>
</evidence>
<feature type="compositionally biased region" description="Basic and acidic residues" evidence="3">
    <location>
        <begin position="22"/>
        <end position="40"/>
    </location>
</feature>
<keyword evidence="6" id="KW-1185">Reference proteome</keyword>
<dbReference type="Pfam" id="PF10297">
    <property type="entry name" value="Hap4_Hap_bind"/>
    <property type="match status" value="1"/>
</dbReference>
<dbReference type="InterPro" id="IPR004827">
    <property type="entry name" value="bZIP"/>
</dbReference>
<dbReference type="PANTHER" id="PTHR40621">
    <property type="entry name" value="TRANSCRIPTION FACTOR KAPC-RELATED"/>
    <property type="match status" value="1"/>
</dbReference>
<comment type="subcellular location">
    <subcellularLocation>
        <location evidence="1">Nucleus</location>
    </subcellularLocation>
</comment>
<evidence type="ECO:0000313" key="5">
    <source>
        <dbReference type="EMBL" id="KAF2793834.1"/>
    </source>
</evidence>
<dbReference type="SMART" id="SM00338">
    <property type="entry name" value="BRLZ"/>
    <property type="match status" value="1"/>
</dbReference>
<organism evidence="5 6">
    <name type="scientific">Melanomma pulvis-pyrius CBS 109.77</name>
    <dbReference type="NCBI Taxonomy" id="1314802"/>
    <lineage>
        <taxon>Eukaryota</taxon>
        <taxon>Fungi</taxon>
        <taxon>Dikarya</taxon>
        <taxon>Ascomycota</taxon>
        <taxon>Pezizomycotina</taxon>
        <taxon>Dothideomycetes</taxon>
        <taxon>Pleosporomycetidae</taxon>
        <taxon>Pleosporales</taxon>
        <taxon>Melanommataceae</taxon>
        <taxon>Melanomma</taxon>
    </lineage>
</organism>
<dbReference type="PROSITE" id="PS00036">
    <property type="entry name" value="BZIP_BASIC"/>
    <property type="match status" value="1"/>
</dbReference>
<name>A0A6A6XCE6_9PLEO</name>